<dbReference type="Proteomes" id="UP000620366">
    <property type="component" value="Unassembled WGS sequence"/>
</dbReference>
<evidence type="ECO:0000256" key="2">
    <source>
        <dbReference type="ARBA" id="ARBA00013529"/>
    </source>
</evidence>
<dbReference type="EMBL" id="JACRSP010000001">
    <property type="protein sequence ID" value="MBC8535302.1"/>
    <property type="molecule type" value="Genomic_DNA"/>
</dbReference>
<organism evidence="8 9">
    <name type="scientific">Feifania hominis</name>
    <dbReference type="NCBI Taxonomy" id="2763660"/>
    <lineage>
        <taxon>Bacteria</taxon>
        <taxon>Bacillati</taxon>
        <taxon>Bacillota</taxon>
        <taxon>Clostridia</taxon>
        <taxon>Eubacteriales</taxon>
        <taxon>Feifaniaceae</taxon>
        <taxon>Feifania</taxon>
    </lineage>
</organism>
<dbReference type="InterPro" id="IPR017896">
    <property type="entry name" value="4Fe4S_Fe-S-bd"/>
</dbReference>
<evidence type="ECO:0000313" key="9">
    <source>
        <dbReference type="Proteomes" id="UP000620366"/>
    </source>
</evidence>
<keyword evidence="6" id="KW-0411">Iron-sulfur</keyword>
<dbReference type="PANTHER" id="PTHR24960:SF76">
    <property type="entry name" value="4FE-4S FERREDOXIN-TYPE DOMAIN-CONTAINING PROTEIN"/>
    <property type="match status" value="1"/>
</dbReference>
<dbReference type="PROSITE" id="PS00198">
    <property type="entry name" value="4FE4S_FER_1"/>
    <property type="match status" value="2"/>
</dbReference>
<evidence type="ECO:0000256" key="6">
    <source>
        <dbReference type="ARBA" id="ARBA00023014"/>
    </source>
</evidence>
<keyword evidence="5" id="KW-0408">Iron</keyword>
<dbReference type="InterPro" id="IPR017900">
    <property type="entry name" value="4Fe4S_Fe_S_CS"/>
</dbReference>
<dbReference type="InterPro" id="IPR050157">
    <property type="entry name" value="PSI_iron-sulfur_center"/>
</dbReference>
<dbReference type="Pfam" id="PF04015">
    <property type="entry name" value="DUF362"/>
    <property type="match status" value="1"/>
</dbReference>
<feature type="domain" description="4Fe-4S ferredoxin-type" evidence="7">
    <location>
        <begin position="347"/>
        <end position="375"/>
    </location>
</feature>
<evidence type="ECO:0000256" key="3">
    <source>
        <dbReference type="ARBA" id="ARBA00022485"/>
    </source>
</evidence>
<feature type="domain" description="4Fe-4S ferredoxin-type" evidence="7">
    <location>
        <begin position="317"/>
        <end position="346"/>
    </location>
</feature>
<keyword evidence="3" id="KW-0004">4Fe-4S</keyword>
<evidence type="ECO:0000256" key="4">
    <source>
        <dbReference type="ARBA" id="ARBA00022723"/>
    </source>
</evidence>
<dbReference type="GO" id="GO:0051539">
    <property type="term" value="F:4 iron, 4 sulfur cluster binding"/>
    <property type="evidence" value="ECO:0007669"/>
    <property type="project" value="UniProtKB-KW"/>
</dbReference>
<evidence type="ECO:0000313" key="8">
    <source>
        <dbReference type="EMBL" id="MBC8535302.1"/>
    </source>
</evidence>
<gene>
    <name evidence="8" type="ORF">H8695_01135</name>
</gene>
<dbReference type="GO" id="GO:0046872">
    <property type="term" value="F:metal ion binding"/>
    <property type="evidence" value="ECO:0007669"/>
    <property type="project" value="UniProtKB-KW"/>
</dbReference>
<evidence type="ECO:0000256" key="1">
    <source>
        <dbReference type="ARBA" id="ARBA00003532"/>
    </source>
</evidence>
<keyword evidence="4" id="KW-0479">Metal-binding</keyword>
<evidence type="ECO:0000256" key="5">
    <source>
        <dbReference type="ARBA" id="ARBA00023004"/>
    </source>
</evidence>
<dbReference type="AlphaFoldDB" id="A0A926DCG5"/>
<dbReference type="SUPFAM" id="SSF54862">
    <property type="entry name" value="4Fe-4S ferredoxins"/>
    <property type="match status" value="1"/>
</dbReference>
<protein>
    <recommendedName>
        <fullName evidence="2">Ferredoxin</fullName>
    </recommendedName>
</protein>
<comment type="function">
    <text evidence="1">Ferredoxins are iron-sulfur proteins that transfer electrons in a wide variety of metabolic reactions.</text>
</comment>
<dbReference type="PROSITE" id="PS51379">
    <property type="entry name" value="4FE4S_FER_2"/>
    <property type="match status" value="2"/>
</dbReference>
<evidence type="ECO:0000259" key="7">
    <source>
        <dbReference type="PROSITE" id="PS51379"/>
    </source>
</evidence>
<name>A0A926DCG5_9FIRM</name>
<dbReference type="InterPro" id="IPR007160">
    <property type="entry name" value="DUF362"/>
</dbReference>
<dbReference type="Pfam" id="PF13237">
    <property type="entry name" value="Fer4_10"/>
    <property type="match status" value="1"/>
</dbReference>
<proteinExistence type="predicted"/>
<sequence length="380" mass="41165">MYSTTVSVARAQEYDAALLRENIALHFEHLGGVSRFVKPGTRVLLKVNLLMARKPDAATTTHPALVEALAKTLVEAGAAVTIADSPGGLYTEAALRKIYRVTGMEQAAANAGARLNFDTGADFKRHEEGKLCRNFHFIQPYFDADLVISVCKLKTHAMTTYTGAVKNMFGLVPGLEKPEFHFRFPERKNYCDMLVDLCDAARPALAFMDAVVAMEGDGPSGGTPRGVGLTLASESPFALDLAAAAVVGLGPDQVPTLERAAQRGFAPADAGELTILGEPISSVRVEGFQLPKSHDDITRFGRLPKFLNEPLRRYGAPRPVISRAVCIGCGACAESCPAKTIAIREKKAFINYKNCIRCFCCQEMCPVRAIAIKKRKLFAL</sequence>
<keyword evidence="9" id="KW-1185">Reference proteome</keyword>
<dbReference type="Gene3D" id="3.30.70.20">
    <property type="match status" value="1"/>
</dbReference>
<comment type="caution">
    <text evidence="8">The sequence shown here is derived from an EMBL/GenBank/DDBJ whole genome shotgun (WGS) entry which is preliminary data.</text>
</comment>
<dbReference type="RefSeq" id="WP_249298945.1">
    <property type="nucleotide sequence ID" value="NZ_JACRSP010000001.1"/>
</dbReference>
<reference evidence="8" key="1">
    <citation type="submission" date="2020-08" db="EMBL/GenBank/DDBJ databases">
        <title>Genome public.</title>
        <authorList>
            <person name="Liu C."/>
            <person name="Sun Q."/>
        </authorList>
    </citation>
    <scope>NUCLEOTIDE SEQUENCE</scope>
    <source>
        <strain evidence="8">BX7</strain>
    </source>
</reference>
<dbReference type="PANTHER" id="PTHR24960">
    <property type="entry name" value="PHOTOSYSTEM I IRON-SULFUR CENTER-RELATED"/>
    <property type="match status" value="1"/>
</dbReference>
<accession>A0A926DCG5</accession>